<keyword evidence="1" id="KW-0812">Transmembrane</keyword>
<dbReference type="Pfam" id="PF13197">
    <property type="entry name" value="DUF4013"/>
    <property type="match status" value="1"/>
</dbReference>
<accession>A0A401HRW8</accession>
<proteinExistence type="predicted"/>
<reference evidence="2 3" key="1">
    <citation type="journal article" date="2019" name="Int. J. Syst. Evol. Microbiol.">
        <title>Methanofervidicoccus abyssi gen. nov., sp. nov., a hydrogenotrophic methanogen, isolated from a hydrothermal vent chimney in the Mid-Cayman Spreading Center, the Caribbean Sea.</title>
        <authorList>
            <person name="Sakai S."/>
            <person name="Takaki Y."/>
            <person name="Miyazaki M."/>
            <person name="Ogawara M."/>
            <person name="Yanagawa K."/>
            <person name="Miyazaki J."/>
            <person name="Takai K."/>
        </authorList>
    </citation>
    <scope>NUCLEOTIDE SEQUENCE [LARGE SCALE GENOMIC DNA]</scope>
    <source>
        <strain evidence="2 3">HHB</strain>
    </source>
</reference>
<dbReference type="OrthoDB" id="384484at2157"/>
<feature type="transmembrane region" description="Helical" evidence="1">
    <location>
        <begin position="209"/>
        <end position="230"/>
    </location>
</feature>
<dbReference type="RefSeq" id="WP_131007699.1">
    <property type="nucleotide sequence ID" value="NZ_BFAX01000004.1"/>
</dbReference>
<keyword evidence="1" id="KW-0472">Membrane</keyword>
<protein>
    <recommendedName>
        <fullName evidence="4">DUF4013 domain-containing protein</fullName>
    </recommendedName>
</protein>
<feature type="transmembrane region" description="Helical" evidence="1">
    <location>
        <begin position="181"/>
        <end position="202"/>
    </location>
</feature>
<dbReference type="Proteomes" id="UP000290527">
    <property type="component" value="Unassembled WGS sequence"/>
</dbReference>
<gene>
    <name evidence="2" type="ORF">MHHB_P1111</name>
</gene>
<feature type="transmembrane region" description="Helical" evidence="1">
    <location>
        <begin position="96"/>
        <end position="124"/>
    </location>
</feature>
<comment type="caution">
    <text evidence="2">The sequence shown here is derived from an EMBL/GenBank/DDBJ whole genome shotgun (WGS) entry which is preliminary data.</text>
</comment>
<feature type="transmembrane region" description="Helical" evidence="1">
    <location>
        <begin position="48"/>
        <end position="76"/>
    </location>
</feature>
<keyword evidence="3" id="KW-1185">Reference proteome</keyword>
<evidence type="ECO:0000313" key="2">
    <source>
        <dbReference type="EMBL" id="GBF36881.1"/>
    </source>
</evidence>
<name>A0A401HRW8_9EURY</name>
<evidence type="ECO:0000256" key="1">
    <source>
        <dbReference type="SAM" id="Phobius"/>
    </source>
</evidence>
<keyword evidence="1" id="KW-1133">Transmembrane helix</keyword>
<feature type="transmembrane region" description="Helical" evidence="1">
    <location>
        <begin position="136"/>
        <end position="161"/>
    </location>
</feature>
<dbReference type="AlphaFoldDB" id="A0A401HRW8"/>
<dbReference type="InterPro" id="IPR025098">
    <property type="entry name" value="DUF4013"/>
</dbReference>
<sequence length="369" mass="42570">MEIKYIRFGKEGSNIDTGIAYMKGKNMMEYIWESFTYIFKDKNWKKKLVVGGVIGVIPILNISLLGYMADIITLIYEGKNNELPEFNIFSQFIKGLKISIVFFVYSILLFLLFCILFYILLTVILDIFSVTFNDDIFSVIIIVCFAISMLFMHIAFSHYIYTNKISSSFEFATLFRILKKIWVNILIFDIIYCIITGFLAIVIYIMAVLFFLTIILIPVAIWLWGAFYYYSCIVFGYFSGKVYLEGINKKSITMSPKVLPTNTVSNNSKDLDLLNSYLLEAKKLLPAALNDFQNNNLNDAIKKWDKSLEYYKKAEKIAKSMEDEELISSLNNKIKSVVHNILDAKIKLVSDKIEGIGYDKGNIERNKCH</sequence>
<dbReference type="EMBL" id="BFAX01000004">
    <property type="protein sequence ID" value="GBF36881.1"/>
    <property type="molecule type" value="Genomic_DNA"/>
</dbReference>
<evidence type="ECO:0008006" key="4">
    <source>
        <dbReference type="Google" id="ProtNLM"/>
    </source>
</evidence>
<evidence type="ECO:0000313" key="3">
    <source>
        <dbReference type="Proteomes" id="UP000290527"/>
    </source>
</evidence>
<organism evidence="2 3">
    <name type="scientific">Methanofervidicoccus abyssi</name>
    <dbReference type="NCBI Taxonomy" id="2082189"/>
    <lineage>
        <taxon>Archaea</taxon>
        <taxon>Methanobacteriati</taxon>
        <taxon>Methanobacteriota</taxon>
        <taxon>Methanomada group</taxon>
        <taxon>Methanococci</taxon>
        <taxon>Methanococcales</taxon>
        <taxon>Methanofervidicoccus</taxon>
    </lineage>
</organism>